<dbReference type="SUPFAM" id="SSF52777">
    <property type="entry name" value="CoA-dependent acyltransferases"/>
    <property type="match status" value="1"/>
</dbReference>
<proteinExistence type="predicted"/>
<dbReference type="Pfam" id="PF00302">
    <property type="entry name" value="CAT"/>
    <property type="match status" value="1"/>
</dbReference>
<protein>
    <submittedName>
        <fullName evidence="1">Uncharacterized protein</fullName>
    </submittedName>
</protein>
<reference evidence="1 2" key="1">
    <citation type="submission" date="2018-08" db="EMBL/GenBank/DDBJ databases">
        <title>A genome reference for cultivated species of the human gut microbiota.</title>
        <authorList>
            <person name="Zou Y."/>
            <person name="Xue W."/>
            <person name="Luo G."/>
        </authorList>
    </citation>
    <scope>NUCLEOTIDE SEQUENCE [LARGE SCALE GENOMIC DNA]</scope>
    <source>
        <strain evidence="1 2">OM06-4</strain>
    </source>
</reference>
<evidence type="ECO:0000313" key="2">
    <source>
        <dbReference type="Proteomes" id="UP000261032"/>
    </source>
</evidence>
<dbReference type="Gene3D" id="3.30.559.10">
    <property type="entry name" value="Chloramphenicol acetyltransferase-like domain"/>
    <property type="match status" value="1"/>
</dbReference>
<dbReference type="InterPro" id="IPR001707">
    <property type="entry name" value="Cmp_AcTrfase"/>
</dbReference>
<dbReference type="RefSeq" id="WP_083824692.1">
    <property type="nucleotide sequence ID" value="NZ_CP068170.1"/>
</dbReference>
<sequence length="63" mass="7879">MNPSYTIFHFDDETFSILWSEYNYKFKYFYPNYLNNLKTYGEIKKYFLNKNLLIHLTFPVHPR</sequence>
<gene>
    <name evidence="1" type="ORF">DXB93_01155</name>
</gene>
<dbReference type="AlphaFoldDB" id="A0A3E3EHB9"/>
<comment type="caution">
    <text evidence="1">The sequence shown here is derived from an EMBL/GenBank/DDBJ whole genome shotgun (WGS) entry which is preliminary data.</text>
</comment>
<dbReference type="InterPro" id="IPR023213">
    <property type="entry name" value="CAT-like_dom_sf"/>
</dbReference>
<dbReference type="GO" id="GO:0008811">
    <property type="term" value="F:chloramphenicol O-acetyltransferase activity"/>
    <property type="evidence" value="ECO:0007669"/>
    <property type="project" value="InterPro"/>
</dbReference>
<organism evidence="1 2">
    <name type="scientific">Thomasclavelia ramosa</name>
    <dbReference type="NCBI Taxonomy" id="1547"/>
    <lineage>
        <taxon>Bacteria</taxon>
        <taxon>Bacillati</taxon>
        <taxon>Bacillota</taxon>
        <taxon>Erysipelotrichia</taxon>
        <taxon>Erysipelotrichales</taxon>
        <taxon>Coprobacillaceae</taxon>
        <taxon>Thomasclavelia</taxon>
    </lineage>
</organism>
<dbReference type="Proteomes" id="UP000261032">
    <property type="component" value="Unassembled WGS sequence"/>
</dbReference>
<name>A0A3E3EHB9_9FIRM</name>
<dbReference type="GeneID" id="99011446"/>
<accession>A0A3E3EHB9</accession>
<evidence type="ECO:0000313" key="1">
    <source>
        <dbReference type="EMBL" id="RGD87303.1"/>
    </source>
</evidence>
<dbReference type="EMBL" id="QUSL01000001">
    <property type="protein sequence ID" value="RGD87303.1"/>
    <property type="molecule type" value="Genomic_DNA"/>
</dbReference>